<feature type="compositionally biased region" description="Polar residues" evidence="3">
    <location>
        <begin position="424"/>
        <end position="433"/>
    </location>
</feature>
<evidence type="ECO:0000256" key="1">
    <source>
        <dbReference type="ARBA" id="ARBA00034117"/>
    </source>
</evidence>
<dbReference type="EMBL" id="JAOWLY010000001">
    <property type="protein sequence ID" value="MDG4982892.1"/>
    <property type="molecule type" value="Genomic_DNA"/>
</dbReference>
<reference evidence="5" key="2">
    <citation type="journal article" date="2023" name="Food Microbiol.">
        <title>Evaluation of the fermentation potential of lactic acid bacteria isolated from herbs, fruits and vegetables as starter cultures in nut-based milk alternatives.</title>
        <authorList>
            <person name="Huang W."/>
            <person name="Dong A."/>
            <person name="Pham H.T."/>
            <person name="Zhou C."/>
            <person name="Huo Z."/>
            <person name="Watjen A.P."/>
            <person name="Prakash S."/>
            <person name="Bang-Berthelsen C.H."/>
            <person name="Turner M.S."/>
        </authorList>
    </citation>
    <scope>NUCLEOTIDE SEQUENCE</scope>
    <source>
        <strain evidence="5">3</strain>
    </source>
</reference>
<comment type="similarity">
    <text evidence="1">In the N-terminal section; belongs to the LXG family.</text>
</comment>
<proteinExistence type="inferred from homology"/>
<sequence length="442" mass="49034">MVIYNSGDSDLLIQTLSDNLKSSKEIFDKINQGTQHLNSVIDSGTLSGAAYRAGQSLFQTYISPMIQKLDSAISDIQNDLNSYKKADQAVRAEGSHLDETQLMQKLENTKKLIQLIEQKIEEDKKVVQKFMSSGFEGVAKGLAELPGLDGQLDNLKSLKRDYEKKLIALQTFSVSTSSLFSDSLQAFKFALQGVDVINQSRASVDGTITFPVGSNMNWLENLKSEKLSSKLKSYDKKLKKYVGQPEVLKSIEQLSEDKGISFSKAESLYNSMQKLKERKYIKPSDKIITTINSFSVSGMNVVYTEVKNETTGKVLSVTGGDMFNEFMKTYNGNNNTDAPTAGLEGYVSIDKDSNVTVIDKEGIAMDNTLGVLSSLFSASGEYEDIKKTFKTETSSNSGRDYLISLVEKNRELESQQKQREKQNYNEQYIQGSPNGMAGTPND</sequence>
<feature type="coiled-coil region" evidence="2">
    <location>
        <begin position="66"/>
        <end position="126"/>
    </location>
</feature>
<evidence type="ECO:0000313" key="5">
    <source>
        <dbReference type="EMBL" id="MDG4982892.1"/>
    </source>
</evidence>
<dbReference type="AlphaFoldDB" id="A0A9X4NFP6"/>
<gene>
    <name evidence="5" type="ORF">OGZ51_01840</name>
</gene>
<dbReference type="PROSITE" id="PS51756">
    <property type="entry name" value="LXG"/>
    <property type="match status" value="1"/>
</dbReference>
<feature type="region of interest" description="Disordered" evidence="3">
    <location>
        <begin position="412"/>
        <end position="442"/>
    </location>
</feature>
<reference evidence="5" key="1">
    <citation type="submission" date="2022-10" db="EMBL/GenBank/DDBJ databases">
        <authorList>
            <person name="Turner M.S."/>
            <person name="Huang W."/>
        </authorList>
    </citation>
    <scope>NUCLEOTIDE SEQUENCE</scope>
    <source>
        <strain evidence="5">3</strain>
    </source>
</reference>
<feature type="domain" description="LXG" evidence="4">
    <location>
        <begin position="1"/>
        <end position="239"/>
    </location>
</feature>
<dbReference type="Proteomes" id="UP001152614">
    <property type="component" value="Unassembled WGS sequence"/>
</dbReference>
<evidence type="ECO:0000259" key="4">
    <source>
        <dbReference type="PROSITE" id="PS51756"/>
    </source>
</evidence>
<organism evidence="5 6">
    <name type="scientific">Lactococcus lactis</name>
    <dbReference type="NCBI Taxonomy" id="1358"/>
    <lineage>
        <taxon>Bacteria</taxon>
        <taxon>Bacillati</taxon>
        <taxon>Bacillota</taxon>
        <taxon>Bacilli</taxon>
        <taxon>Lactobacillales</taxon>
        <taxon>Streptococcaceae</taxon>
        <taxon>Lactococcus</taxon>
    </lineage>
</organism>
<dbReference type="InterPro" id="IPR006829">
    <property type="entry name" value="LXG_dom"/>
</dbReference>
<evidence type="ECO:0000256" key="2">
    <source>
        <dbReference type="SAM" id="Coils"/>
    </source>
</evidence>
<feature type="compositionally biased region" description="Basic and acidic residues" evidence="3">
    <location>
        <begin position="412"/>
        <end position="423"/>
    </location>
</feature>
<comment type="caution">
    <text evidence="5">The sequence shown here is derived from an EMBL/GenBank/DDBJ whole genome shotgun (WGS) entry which is preliminary data.</text>
</comment>
<accession>A0A9X4NFP6</accession>
<evidence type="ECO:0000256" key="3">
    <source>
        <dbReference type="SAM" id="MobiDB-lite"/>
    </source>
</evidence>
<dbReference type="RefSeq" id="WP_278228675.1">
    <property type="nucleotide sequence ID" value="NZ_JAOWLY010000001.1"/>
</dbReference>
<name>A0A9X4NFP6_9LACT</name>
<keyword evidence="2" id="KW-0175">Coiled coil</keyword>
<protein>
    <submittedName>
        <fullName evidence="5">LXG domain-containing protein</fullName>
    </submittedName>
</protein>
<evidence type="ECO:0000313" key="6">
    <source>
        <dbReference type="Proteomes" id="UP001152614"/>
    </source>
</evidence>